<feature type="compositionally biased region" description="Low complexity" evidence="1">
    <location>
        <begin position="129"/>
        <end position="148"/>
    </location>
</feature>
<dbReference type="RefSeq" id="XP_020101741.1">
    <property type="nucleotide sequence ID" value="XM_020246152.1"/>
</dbReference>
<evidence type="ECO:0000256" key="1">
    <source>
        <dbReference type="SAM" id="MobiDB-lite"/>
    </source>
</evidence>
<gene>
    <name evidence="3" type="primary">LOC109719454</name>
</gene>
<protein>
    <submittedName>
        <fullName evidence="3">Uncharacterized protein LOC109719454</fullName>
    </submittedName>
</protein>
<name>A0A6P5FZD9_ANACO</name>
<evidence type="ECO:0000313" key="2">
    <source>
        <dbReference type="Proteomes" id="UP000515123"/>
    </source>
</evidence>
<proteinExistence type="predicted"/>
<reference evidence="3" key="2">
    <citation type="submission" date="2025-08" db="UniProtKB">
        <authorList>
            <consortium name="RefSeq"/>
        </authorList>
    </citation>
    <scope>IDENTIFICATION</scope>
</reference>
<evidence type="ECO:0000313" key="3">
    <source>
        <dbReference type="RefSeq" id="XP_020101741.1"/>
    </source>
</evidence>
<dbReference type="Proteomes" id="UP000515123">
    <property type="component" value="Linkage group 13"/>
</dbReference>
<feature type="region of interest" description="Disordered" evidence="1">
    <location>
        <begin position="120"/>
        <end position="148"/>
    </location>
</feature>
<dbReference type="AlphaFoldDB" id="A0A6P5FZD9"/>
<sequence length="148" mass="15809">MRVLAMVGAGERRRRRWRIGRSGCSANPILALSGLRRTRLARLRGTPRLAPTPLRRLFPRLESLNASSFPLPSLLPRPTALPRTLALLDLRASTIDGSVPSSLACSGGRDDDSWVAAATTRGWRRAGTRRGCSSPGTAPGGTSPTTSP</sequence>
<organism evidence="2 3">
    <name type="scientific">Ananas comosus</name>
    <name type="common">Pineapple</name>
    <name type="synonym">Ananas ananas</name>
    <dbReference type="NCBI Taxonomy" id="4615"/>
    <lineage>
        <taxon>Eukaryota</taxon>
        <taxon>Viridiplantae</taxon>
        <taxon>Streptophyta</taxon>
        <taxon>Embryophyta</taxon>
        <taxon>Tracheophyta</taxon>
        <taxon>Spermatophyta</taxon>
        <taxon>Magnoliopsida</taxon>
        <taxon>Liliopsida</taxon>
        <taxon>Poales</taxon>
        <taxon>Bromeliaceae</taxon>
        <taxon>Bromelioideae</taxon>
        <taxon>Ananas</taxon>
    </lineage>
</organism>
<accession>A0A6P5FZD9</accession>
<keyword evidence="2" id="KW-1185">Reference proteome</keyword>
<reference evidence="2" key="1">
    <citation type="journal article" date="2015" name="Nat. Genet.">
        <title>The pineapple genome and the evolution of CAM photosynthesis.</title>
        <authorList>
            <person name="Ming R."/>
            <person name="VanBuren R."/>
            <person name="Wai C.M."/>
            <person name="Tang H."/>
            <person name="Schatz M.C."/>
            <person name="Bowers J.E."/>
            <person name="Lyons E."/>
            <person name="Wang M.L."/>
            <person name="Chen J."/>
            <person name="Biggers E."/>
            <person name="Zhang J."/>
            <person name="Huang L."/>
            <person name="Zhang L."/>
            <person name="Miao W."/>
            <person name="Zhang J."/>
            <person name="Ye Z."/>
            <person name="Miao C."/>
            <person name="Lin Z."/>
            <person name="Wang H."/>
            <person name="Zhou H."/>
            <person name="Yim W.C."/>
            <person name="Priest H.D."/>
            <person name="Zheng C."/>
            <person name="Woodhouse M."/>
            <person name="Edger P.P."/>
            <person name="Guyot R."/>
            <person name="Guo H.B."/>
            <person name="Guo H."/>
            <person name="Zheng G."/>
            <person name="Singh R."/>
            <person name="Sharma A."/>
            <person name="Min X."/>
            <person name="Zheng Y."/>
            <person name="Lee H."/>
            <person name="Gurtowski J."/>
            <person name="Sedlazeck F.J."/>
            <person name="Harkess A."/>
            <person name="McKain M.R."/>
            <person name="Liao Z."/>
            <person name="Fang J."/>
            <person name="Liu J."/>
            <person name="Zhang X."/>
            <person name="Zhang Q."/>
            <person name="Hu W."/>
            <person name="Qin Y."/>
            <person name="Wang K."/>
            <person name="Chen L.Y."/>
            <person name="Shirley N."/>
            <person name="Lin Y.R."/>
            <person name="Liu L.Y."/>
            <person name="Hernandez A.G."/>
            <person name="Wright C.L."/>
            <person name="Bulone V."/>
            <person name="Tuskan G.A."/>
            <person name="Heath K."/>
            <person name="Zee F."/>
            <person name="Moore P.H."/>
            <person name="Sunkar R."/>
            <person name="Leebens-Mack J.H."/>
            <person name="Mockler T."/>
            <person name="Bennetzen J.L."/>
            <person name="Freeling M."/>
            <person name="Sankoff D."/>
            <person name="Paterson A.H."/>
            <person name="Zhu X."/>
            <person name="Yang X."/>
            <person name="Smith J.A."/>
            <person name="Cushman J.C."/>
            <person name="Paull R.E."/>
            <person name="Yu Q."/>
        </authorList>
    </citation>
    <scope>NUCLEOTIDE SEQUENCE [LARGE SCALE GENOMIC DNA]</scope>
    <source>
        <strain evidence="2">cv. F153</strain>
    </source>
</reference>
<dbReference type="GeneID" id="109719454"/>